<evidence type="ECO:0000256" key="2">
    <source>
        <dbReference type="ARBA" id="ARBA00022723"/>
    </source>
</evidence>
<dbReference type="EMBL" id="HG793131">
    <property type="protein sequence ID" value="CDK30056.1"/>
    <property type="molecule type" value="Genomic_DNA"/>
</dbReference>
<dbReference type="RefSeq" id="XP_022462034.1">
    <property type="nucleotide sequence ID" value="XM_022605340.1"/>
</dbReference>
<dbReference type="OrthoDB" id="7464992at2759"/>
<evidence type="ECO:0000256" key="5">
    <source>
        <dbReference type="ARBA" id="ARBA00023049"/>
    </source>
</evidence>
<dbReference type="GO" id="GO:0034982">
    <property type="term" value="P:mitochondrial protein processing"/>
    <property type="evidence" value="ECO:0007669"/>
    <property type="project" value="TreeGrafter"/>
</dbReference>
<name>W6MTA9_9ASCO</name>
<keyword evidence="1 6" id="KW-0645">Protease</keyword>
<comment type="similarity">
    <text evidence="6">Belongs to the peptidase M48 family.</text>
</comment>
<accession>W6MTA9</accession>
<keyword evidence="2" id="KW-0479">Metal-binding</keyword>
<keyword evidence="3 6" id="KW-0378">Hydrolase</keyword>
<dbReference type="GO" id="GO:0005743">
    <property type="term" value="C:mitochondrial inner membrane"/>
    <property type="evidence" value="ECO:0007669"/>
    <property type="project" value="EnsemblFungi"/>
</dbReference>
<dbReference type="Proteomes" id="UP000019384">
    <property type="component" value="Unassembled WGS sequence"/>
</dbReference>
<dbReference type="GO" id="GO:0035694">
    <property type="term" value="P:mitochondrial protein catabolic process"/>
    <property type="evidence" value="ECO:0007669"/>
    <property type="project" value="EnsemblFungi"/>
</dbReference>
<dbReference type="Gene3D" id="3.30.2010.10">
    <property type="entry name" value="Metalloproteases ('zincins'), catalytic domain"/>
    <property type="match status" value="1"/>
</dbReference>
<evidence type="ECO:0000313" key="10">
    <source>
        <dbReference type="Proteomes" id="UP000019384"/>
    </source>
</evidence>
<feature type="region of interest" description="Disordered" evidence="7">
    <location>
        <begin position="125"/>
        <end position="146"/>
    </location>
</feature>
<evidence type="ECO:0000256" key="4">
    <source>
        <dbReference type="ARBA" id="ARBA00022833"/>
    </source>
</evidence>
<keyword evidence="5 6" id="KW-0482">Metalloprotease</keyword>
<reference evidence="9" key="2">
    <citation type="submission" date="2014-02" db="EMBL/GenBank/DDBJ databases">
        <title>Complete DNA sequence of /Kuraishia capsulata/ illustrates novel genomic features among budding yeasts (/Saccharomycotina/).</title>
        <authorList>
            <person name="Morales L."/>
            <person name="Noel B."/>
            <person name="Porcel B."/>
            <person name="Marcet-Houben M."/>
            <person name="Hullo M-F."/>
            <person name="Sacerdot C."/>
            <person name="Tekaia F."/>
            <person name="Leh-Louis V."/>
            <person name="Despons L."/>
            <person name="Khanna V."/>
            <person name="Aury J-M."/>
            <person name="Barbe V."/>
            <person name="Couloux A."/>
            <person name="Labadie K."/>
            <person name="Pelletier E."/>
            <person name="Souciet J-L."/>
            <person name="Boekhout T."/>
            <person name="Gabaldon T."/>
            <person name="Wincker P."/>
            <person name="Dujon B."/>
        </authorList>
    </citation>
    <scope>NUCLEOTIDE SEQUENCE</scope>
    <source>
        <strain evidence="9">CBS 1993</strain>
    </source>
</reference>
<dbReference type="GO" id="GO:0046872">
    <property type="term" value="F:metal ion binding"/>
    <property type="evidence" value="ECO:0007669"/>
    <property type="project" value="UniProtKB-KW"/>
</dbReference>
<dbReference type="CDD" id="cd07331">
    <property type="entry name" value="M48C_Oma1_like"/>
    <property type="match status" value="1"/>
</dbReference>
<evidence type="ECO:0000259" key="8">
    <source>
        <dbReference type="Pfam" id="PF01435"/>
    </source>
</evidence>
<proteinExistence type="inferred from homology"/>
<evidence type="ECO:0000256" key="1">
    <source>
        <dbReference type="ARBA" id="ARBA00022670"/>
    </source>
</evidence>
<dbReference type="GO" id="GO:0031929">
    <property type="term" value="P:TOR signaling"/>
    <property type="evidence" value="ECO:0007669"/>
    <property type="project" value="EnsemblFungi"/>
</dbReference>
<dbReference type="InterPro" id="IPR051156">
    <property type="entry name" value="Mito/Outer_Membr_Metalloprot"/>
</dbReference>
<keyword evidence="10" id="KW-1185">Reference proteome</keyword>
<evidence type="ECO:0000313" key="9">
    <source>
        <dbReference type="EMBL" id="CDK30056.1"/>
    </source>
</evidence>
<dbReference type="Pfam" id="PF01435">
    <property type="entry name" value="Peptidase_M48"/>
    <property type="match status" value="1"/>
</dbReference>
<dbReference type="AlphaFoldDB" id="W6MTA9"/>
<evidence type="ECO:0000256" key="7">
    <source>
        <dbReference type="SAM" id="MobiDB-lite"/>
    </source>
</evidence>
<dbReference type="GeneID" id="34523422"/>
<dbReference type="GO" id="GO:0141164">
    <property type="term" value="P:mitochondrial protein quality control"/>
    <property type="evidence" value="ECO:0007669"/>
    <property type="project" value="EnsemblFungi"/>
</dbReference>
<comment type="cofactor">
    <cofactor evidence="6">
        <name>Zn(2+)</name>
        <dbReference type="ChEBI" id="CHEBI:29105"/>
    </cofactor>
    <text evidence="6">Binds 1 zinc ion per subunit.</text>
</comment>
<organism evidence="9 10">
    <name type="scientific">Kuraishia capsulata CBS 1993</name>
    <dbReference type="NCBI Taxonomy" id="1382522"/>
    <lineage>
        <taxon>Eukaryota</taxon>
        <taxon>Fungi</taxon>
        <taxon>Dikarya</taxon>
        <taxon>Ascomycota</taxon>
        <taxon>Saccharomycotina</taxon>
        <taxon>Pichiomycetes</taxon>
        <taxon>Pichiales</taxon>
        <taxon>Pichiaceae</taxon>
        <taxon>Kuraishia</taxon>
    </lineage>
</organism>
<protein>
    <recommendedName>
        <fullName evidence="8">Peptidase M48 domain-containing protein</fullName>
    </recommendedName>
</protein>
<dbReference type="PANTHER" id="PTHR22726:SF1">
    <property type="entry name" value="METALLOENDOPEPTIDASE OMA1, MITOCHONDRIAL"/>
    <property type="match status" value="1"/>
</dbReference>
<gene>
    <name evidence="9" type="ORF">KUCA_T00006051001</name>
</gene>
<dbReference type="InterPro" id="IPR001915">
    <property type="entry name" value="Peptidase_M48"/>
</dbReference>
<reference evidence="9" key="1">
    <citation type="submission" date="2013-12" db="EMBL/GenBank/DDBJ databases">
        <authorList>
            <person name="Genoscope - CEA"/>
        </authorList>
    </citation>
    <scope>NUCLEOTIDE SEQUENCE</scope>
    <source>
        <strain evidence="9">CBS 1993</strain>
    </source>
</reference>
<dbReference type="GO" id="GO:0033108">
    <property type="term" value="P:mitochondrial respiratory chain complex assembly"/>
    <property type="evidence" value="ECO:0007669"/>
    <property type="project" value="EnsemblFungi"/>
</dbReference>
<dbReference type="HOGENOM" id="CLU_029002_1_0_1"/>
<feature type="domain" description="Peptidase M48" evidence="8">
    <location>
        <begin position="155"/>
        <end position="320"/>
    </location>
</feature>
<keyword evidence="4 6" id="KW-0862">Zinc</keyword>
<dbReference type="GO" id="GO:0004222">
    <property type="term" value="F:metalloendopeptidase activity"/>
    <property type="evidence" value="ECO:0007669"/>
    <property type="project" value="EnsemblFungi"/>
</dbReference>
<evidence type="ECO:0000256" key="3">
    <source>
        <dbReference type="ARBA" id="ARBA00022801"/>
    </source>
</evidence>
<dbReference type="PANTHER" id="PTHR22726">
    <property type="entry name" value="METALLOENDOPEPTIDASE OMA1"/>
    <property type="match status" value="1"/>
</dbReference>
<sequence length="342" mass="38620">MMFRFQRPASRLFSSHAGLFAKYKTFGSNSYSRNGVQFKWTPQVRRNVYIGSAALILFIGMNLDEAPVSGRLRVLWVPKWLERRVGDYGYRSVLSEFRGSILPPSDPRSVQVTRVMSRIIEAAKKEQSKHEGLGSKGHSVPLHDGATVGHHEDDGVDWKIHVVNDPSQPPNAFVLPNGKVFVFSSILPICQNEDGLATVLSHEFSHQLARHTSENLSKSPLYTVAGILLYSITQSAALNNLMVSTLLQMPASRKMETEADYIGLMLMSEACFDPNEAPKLWQRMTKWEELQIAKSGRGRAPEFMNTHPDSKRRIQNMLQWLPEAERRRENAGCSGFSLFKPF</sequence>
<dbReference type="STRING" id="1382522.W6MTA9"/>
<evidence type="ECO:0000256" key="6">
    <source>
        <dbReference type="RuleBase" id="RU003983"/>
    </source>
</evidence>